<comment type="caution">
    <text evidence="1">The sequence shown here is derived from an EMBL/GenBank/DDBJ whole genome shotgun (WGS) entry which is preliminary data.</text>
</comment>
<evidence type="ECO:0000313" key="2">
    <source>
        <dbReference type="Proteomes" id="UP000053937"/>
    </source>
</evidence>
<name>A0A101J6A0_CHLLI</name>
<reference evidence="1 2" key="1">
    <citation type="submission" date="2015-10" db="EMBL/GenBank/DDBJ databases">
        <title>Draft Genome Sequence of Chlorobium limicola strain Frasassi Growing under Artificial Lighting in the Frasassi Cave System.</title>
        <authorList>
            <person name="Mansor M."/>
            <person name="Macalady J."/>
        </authorList>
    </citation>
    <scope>NUCLEOTIDE SEQUENCE [LARGE SCALE GENOMIC DNA]</scope>
    <source>
        <strain evidence="1 2">Frasassi</strain>
    </source>
</reference>
<dbReference type="Proteomes" id="UP000053937">
    <property type="component" value="Unassembled WGS sequence"/>
</dbReference>
<keyword evidence="2" id="KW-1185">Reference proteome</keyword>
<dbReference type="AlphaFoldDB" id="A0A101J6A0"/>
<accession>A0A101J6A0</accession>
<proteinExistence type="predicted"/>
<sequence length="100" mass="11370">MGDIFPRTGYSGLSIYYSLFPFSNSMKESLTKIVLYRIRPAGRSGNPQVENSGFQALKHAGRLPGACEENPLPTGFRRQFDTLLKHEIPEVERRRAFCTF</sequence>
<organism evidence="1 2">
    <name type="scientific">Chlorobium limicola</name>
    <dbReference type="NCBI Taxonomy" id="1092"/>
    <lineage>
        <taxon>Bacteria</taxon>
        <taxon>Pseudomonadati</taxon>
        <taxon>Chlorobiota</taxon>
        <taxon>Chlorobiia</taxon>
        <taxon>Chlorobiales</taxon>
        <taxon>Chlorobiaceae</taxon>
        <taxon>Chlorobium/Pelodictyon group</taxon>
        <taxon>Chlorobium</taxon>
    </lineage>
</organism>
<protein>
    <submittedName>
        <fullName evidence="1">Uncharacterized protein</fullName>
    </submittedName>
</protein>
<evidence type="ECO:0000313" key="1">
    <source>
        <dbReference type="EMBL" id="KUL21013.1"/>
    </source>
</evidence>
<gene>
    <name evidence="1" type="ORF">ASB62_08355</name>
</gene>
<dbReference type="EMBL" id="LMBR01000213">
    <property type="protein sequence ID" value="KUL21013.1"/>
    <property type="molecule type" value="Genomic_DNA"/>
</dbReference>